<gene>
    <name evidence="2" type="primary">Rnasel</name>
    <name evidence="2" type="ORF">SNEC2469_LOCUS25579</name>
</gene>
<evidence type="ECO:0000313" key="3">
    <source>
        <dbReference type="Proteomes" id="UP000601435"/>
    </source>
</evidence>
<keyword evidence="1" id="KW-0732">Signal</keyword>
<feature type="signal peptide" evidence="1">
    <location>
        <begin position="1"/>
        <end position="18"/>
    </location>
</feature>
<feature type="chain" id="PRO_5032852720" evidence="1">
    <location>
        <begin position="19"/>
        <end position="458"/>
    </location>
</feature>
<dbReference type="OrthoDB" id="408274at2759"/>
<evidence type="ECO:0000256" key="1">
    <source>
        <dbReference type="SAM" id="SignalP"/>
    </source>
</evidence>
<protein>
    <submittedName>
        <fullName evidence="2">Rnasel protein</fullName>
    </submittedName>
</protein>
<organism evidence="2 3">
    <name type="scientific">Symbiodinium necroappetens</name>
    <dbReference type="NCBI Taxonomy" id="1628268"/>
    <lineage>
        <taxon>Eukaryota</taxon>
        <taxon>Sar</taxon>
        <taxon>Alveolata</taxon>
        <taxon>Dinophyceae</taxon>
        <taxon>Suessiales</taxon>
        <taxon>Symbiodiniaceae</taxon>
        <taxon>Symbiodinium</taxon>
    </lineage>
</organism>
<dbReference type="EMBL" id="CAJNJA010050625">
    <property type="protein sequence ID" value="CAE7841983.1"/>
    <property type="molecule type" value="Genomic_DNA"/>
</dbReference>
<dbReference type="AlphaFoldDB" id="A0A812ZY20"/>
<comment type="caution">
    <text evidence="2">The sequence shown here is derived from an EMBL/GenBank/DDBJ whole genome shotgun (WGS) entry which is preliminary data.</text>
</comment>
<dbReference type="Proteomes" id="UP000601435">
    <property type="component" value="Unassembled WGS sequence"/>
</dbReference>
<reference evidence="2" key="1">
    <citation type="submission" date="2021-02" db="EMBL/GenBank/DDBJ databases">
        <authorList>
            <person name="Dougan E. K."/>
            <person name="Rhodes N."/>
            <person name="Thang M."/>
            <person name="Chan C."/>
        </authorList>
    </citation>
    <scope>NUCLEOTIDE SEQUENCE</scope>
</reference>
<evidence type="ECO:0000313" key="2">
    <source>
        <dbReference type="EMBL" id="CAE7841983.1"/>
    </source>
</evidence>
<sequence length="458" mass="51310">MLSTKFWICLALIPILQSLRPEIAEHGLKCTVPGSRPWDDGCMCDTHLGPGCGPLQGKKEFYPADVPKSSDCKCVTPMESREESRKYGVYNITNDAVRFCAGLFTMVEKDIPSDSRAYQVHHSMKNTINAALRHPEVETICQTALTGDVSTQTADEELVHWQKAQTPLPTSETRVVQVMGRQTAETWRVLLKSVCHDECHELVDMMKNTSDFIAARVAVHGDSIPAKCSNLVVSKVEAEILGCCAKSCGWDGKAQTCRYWPFLNQEEQDGWNERCCTEDTILRMSSREVMCNSVKPEAERKKLEEHDPTQAVEPRDAQLVSQDFKPSLLQTAKLQDKETSGVGDCSDLHKACPKDDQKMHMKHCKEKEAGEWNYMASERHFMLSEVDCVTEIDNIEKTSPEKCLSKLKENQGMRSASWQSGTCPLVNASCAEASQYDKDVQNDFLDAAQVVLFKLAAR</sequence>
<proteinExistence type="predicted"/>
<accession>A0A812ZY20</accession>
<name>A0A812ZY20_9DINO</name>
<keyword evidence="3" id="KW-1185">Reference proteome</keyword>